<feature type="transmembrane region" description="Helical" evidence="5">
    <location>
        <begin position="82"/>
        <end position="107"/>
    </location>
</feature>
<name>A9V020_MONBE</name>
<evidence type="ECO:0000313" key="6">
    <source>
        <dbReference type="EMBL" id="EDQ88935.1"/>
    </source>
</evidence>
<gene>
    <name evidence="6" type="ORF">MONBRDRAFT_25661</name>
</gene>
<evidence type="ECO:0000256" key="3">
    <source>
        <dbReference type="ARBA" id="ARBA00022989"/>
    </source>
</evidence>
<sequence>MKAQANSVSGAVLPILAYCACSMSMIYTNKLVLSVYDFHYAACLLIFQSVVAVLCLWGLSAMKYIDLEPFSMETAKKWSPVTIFFGLMLYTGSKTITLLSIPVLTVFKNMTNLVIAFGDWYFFGQTVTPGIIGSFVMMTVGSVLVSLYDLEFNLAGYVWMSFNCLSQAAYVLYMRRAKQTTKLSEWGMSFYNNLLCAGLMVLSAVGSGEIFEAVNYPSLSDTGFLSAMIFSGVIGTGLSLSVFWCVNATSPTTYSMVGALNKIPITFISIVFFNTEMDSKLAFSVCVGLLAGLVYTYAKLQLRKSPQPVNEKSAENERLPPFKAGR</sequence>
<accession>A9V020</accession>
<dbReference type="KEGG" id="mbr:MONBRDRAFT_25661"/>
<feature type="transmembrane region" description="Helical" evidence="5">
    <location>
        <begin position="127"/>
        <end position="148"/>
    </location>
</feature>
<dbReference type="AlphaFoldDB" id="A9V020"/>
<dbReference type="GO" id="GO:0005458">
    <property type="term" value="F:GDP-mannose transmembrane transporter activity"/>
    <property type="evidence" value="ECO:0000318"/>
    <property type="project" value="GO_Central"/>
</dbReference>
<organism evidence="6 7">
    <name type="scientific">Monosiga brevicollis</name>
    <name type="common">Choanoflagellate</name>
    <dbReference type="NCBI Taxonomy" id="81824"/>
    <lineage>
        <taxon>Eukaryota</taxon>
        <taxon>Choanoflagellata</taxon>
        <taxon>Craspedida</taxon>
        <taxon>Salpingoecidae</taxon>
        <taxon>Monosiga</taxon>
    </lineage>
</organism>
<evidence type="ECO:0000256" key="5">
    <source>
        <dbReference type="SAM" id="Phobius"/>
    </source>
</evidence>
<dbReference type="Proteomes" id="UP000001357">
    <property type="component" value="Unassembled WGS sequence"/>
</dbReference>
<dbReference type="GeneID" id="5891458"/>
<keyword evidence="7" id="KW-1185">Reference proteome</keyword>
<dbReference type="GO" id="GO:0016020">
    <property type="term" value="C:membrane"/>
    <property type="evidence" value="ECO:0007669"/>
    <property type="project" value="UniProtKB-SubCell"/>
</dbReference>
<dbReference type="OMA" id="KLIRVWI"/>
<feature type="transmembrane region" description="Helical" evidence="5">
    <location>
        <begin position="40"/>
        <end position="62"/>
    </location>
</feature>
<feature type="transmembrane region" description="Helical" evidence="5">
    <location>
        <begin position="6"/>
        <end position="28"/>
    </location>
</feature>
<feature type="transmembrane region" description="Helical" evidence="5">
    <location>
        <begin position="194"/>
        <end position="211"/>
    </location>
</feature>
<feature type="transmembrane region" description="Helical" evidence="5">
    <location>
        <begin position="281"/>
        <end position="298"/>
    </location>
</feature>
<dbReference type="STRING" id="81824.A9V020"/>
<dbReference type="InParanoid" id="A9V020"/>
<feature type="transmembrane region" description="Helical" evidence="5">
    <location>
        <begin position="154"/>
        <end position="173"/>
    </location>
</feature>
<dbReference type="EMBL" id="CH991552">
    <property type="protein sequence ID" value="EDQ88935.1"/>
    <property type="molecule type" value="Genomic_DNA"/>
</dbReference>
<dbReference type="GO" id="GO:1990570">
    <property type="term" value="P:GDP-mannose transmembrane transport"/>
    <property type="evidence" value="ECO:0000318"/>
    <property type="project" value="GO_Central"/>
</dbReference>
<feature type="transmembrane region" description="Helical" evidence="5">
    <location>
        <begin position="253"/>
        <end position="275"/>
    </location>
</feature>
<keyword evidence="2 5" id="KW-0812">Transmembrane</keyword>
<dbReference type="PANTHER" id="PTHR11132">
    <property type="entry name" value="SOLUTE CARRIER FAMILY 35"/>
    <property type="match status" value="1"/>
</dbReference>
<dbReference type="RefSeq" id="XP_001746040.1">
    <property type="nucleotide sequence ID" value="XM_001745988.1"/>
</dbReference>
<evidence type="ECO:0000313" key="7">
    <source>
        <dbReference type="Proteomes" id="UP000001357"/>
    </source>
</evidence>
<protein>
    <recommendedName>
        <fullName evidence="8">GDP-mannose transporter</fullName>
    </recommendedName>
</protein>
<feature type="transmembrane region" description="Helical" evidence="5">
    <location>
        <begin position="223"/>
        <end position="246"/>
    </location>
</feature>
<evidence type="ECO:0000256" key="4">
    <source>
        <dbReference type="ARBA" id="ARBA00023136"/>
    </source>
</evidence>
<dbReference type="InterPro" id="IPR050186">
    <property type="entry name" value="TPT_transporter"/>
</dbReference>
<dbReference type="GO" id="GO:0015297">
    <property type="term" value="F:antiporter activity"/>
    <property type="evidence" value="ECO:0000318"/>
    <property type="project" value="GO_Central"/>
</dbReference>
<keyword evidence="4 5" id="KW-0472">Membrane</keyword>
<reference evidence="6 7" key="1">
    <citation type="journal article" date="2008" name="Nature">
        <title>The genome of the choanoflagellate Monosiga brevicollis and the origin of metazoans.</title>
        <authorList>
            <consortium name="JGI Sequencing"/>
            <person name="King N."/>
            <person name="Westbrook M.J."/>
            <person name="Young S.L."/>
            <person name="Kuo A."/>
            <person name="Abedin M."/>
            <person name="Chapman J."/>
            <person name="Fairclough S."/>
            <person name="Hellsten U."/>
            <person name="Isogai Y."/>
            <person name="Letunic I."/>
            <person name="Marr M."/>
            <person name="Pincus D."/>
            <person name="Putnam N."/>
            <person name="Rokas A."/>
            <person name="Wright K.J."/>
            <person name="Zuzow R."/>
            <person name="Dirks W."/>
            <person name="Good M."/>
            <person name="Goodstein D."/>
            <person name="Lemons D."/>
            <person name="Li W."/>
            <person name="Lyons J.B."/>
            <person name="Morris A."/>
            <person name="Nichols S."/>
            <person name="Richter D.J."/>
            <person name="Salamov A."/>
            <person name="Bork P."/>
            <person name="Lim W.A."/>
            <person name="Manning G."/>
            <person name="Miller W.T."/>
            <person name="McGinnis W."/>
            <person name="Shapiro H."/>
            <person name="Tjian R."/>
            <person name="Grigoriev I.V."/>
            <person name="Rokhsar D."/>
        </authorList>
    </citation>
    <scope>NUCLEOTIDE SEQUENCE [LARGE SCALE GENOMIC DNA]</scope>
    <source>
        <strain evidence="7">MX1 / ATCC 50154</strain>
    </source>
</reference>
<evidence type="ECO:0000256" key="1">
    <source>
        <dbReference type="ARBA" id="ARBA00004141"/>
    </source>
</evidence>
<keyword evidence="3 5" id="KW-1133">Transmembrane helix</keyword>
<dbReference type="FunCoup" id="A9V020">
    <property type="interactions" value="384"/>
</dbReference>
<evidence type="ECO:0000256" key="2">
    <source>
        <dbReference type="ARBA" id="ARBA00022692"/>
    </source>
</evidence>
<comment type="subcellular location">
    <subcellularLocation>
        <location evidence="1">Membrane</location>
        <topology evidence="1">Multi-pass membrane protein</topology>
    </subcellularLocation>
</comment>
<evidence type="ECO:0008006" key="8">
    <source>
        <dbReference type="Google" id="ProtNLM"/>
    </source>
</evidence>
<dbReference type="eggNOG" id="KOG1444">
    <property type="taxonomic scope" value="Eukaryota"/>
</dbReference>
<dbReference type="GO" id="GO:0005794">
    <property type="term" value="C:Golgi apparatus"/>
    <property type="evidence" value="ECO:0000318"/>
    <property type="project" value="GO_Central"/>
</dbReference>
<proteinExistence type="predicted"/>